<protein>
    <submittedName>
        <fullName evidence="2">HERC6 protein</fullName>
    </submittedName>
</protein>
<comment type="caution">
    <text evidence="2">The sequence shown here is derived from an EMBL/GenBank/DDBJ whole genome shotgun (WGS) entry which is preliminary data.</text>
</comment>
<feature type="region of interest" description="Disordered" evidence="1">
    <location>
        <begin position="1"/>
        <end position="61"/>
    </location>
</feature>
<reference evidence="2" key="1">
    <citation type="submission" date="2021-02" db="EMBL/GenBank/DDBJ databases">
        <authorList>
            <person name="Dougan E. K."/>
            <person name="Rhodes N."/>
            <person name="Thang M."/>
            <person name="Chan C."/>
        </authorList>
    </citation>
    <scope>NUCLEOTIDE SEQUENCE</scope>
</reference>
<evidence type="ECO:0000313" key="2">
    <source>
        <dbReference type="EMBL" id="CAE7173871.1"/>
    </source>
</evidence>
<feature type="compositionally biased region" description="Basic and acidic residues" evidence="1">
    <location>
        <begin position="238"/>
        <end position="249"/>
    </location>
</feature>
<dbReference type="AlphaFoldDB" id="A0A812IRC7"/>
<evidence type="ECO:0000313" key="3">
    <source>
        <dbReference type="Proteomes" id="UP000649617"/>
    </source>
</evidence>
<feature type="compositionally biased region" description="Basic and acidic residues" evidence="1">
    <location>
        <begin position="219"/>
        <end position="232"/>
    </location>
</feature>
<accession>A0A812IRC7</accession>
<name>A0A812IRC7_SYMPI</name>
<dbReference type="Proteomes" id="UP000649617">
    <property type="component" value="Unassembled WGS sequence"/>
</dbReference>
<evidence type="ECO:0000256" key="1">
    <source>
        <dbReference type="SAM" id="MobiDB-lite"/>
    </source>
</evidence>
<feature type="compositionally biased region" description="Basic and acidic residues" evidence="1">
    <location>
        <begin position="1"/>
        <end position="15"/>
    </location>
</feature>
<keyword evidence="3" id="KW-1185">Reference proteome</keyword>
<proteinExistence type="predicted"/>
<gene>
    <name evidence="2" type="primary">HERC6</name>
    <name evidence="2" type="ORF">SPIL2461_LOCUS820</name>
</gene>
<organism evidence="2 3">
    <name type="scientific">Symbiodinium pilosum</name>
    <name type="common">Dinoflagellate</name>
    <dbReference type="NCBI Taxonomy" id="2952"/>
    <lineage>
        <taxon>Eukaryota</taxon>
        <taxon>Sar</taxon>
        <taxon>Alveolata</taxon>
        <taxon>Dinophyceae</taxon>
        <taxon>Suessiales</taxon>
        <taxon>Symbiodiniaceae</taxon>
        <taxon>Symbiodinium</taxon>
    </lineage>
</organism>
<dbReference type="EMBL" id="CAJNIZ010000743">
    <property type="protein sequence ID" value="CAE7173871.1"/>
    <property type="molecule type" value="Genomic_DNA"/>
</dbReference>
<feature type="region of interest" description="Disordered" evidence="1">
    <location>
        <begin position="214"/>
        <end position="249"/>
    </location>
</feature>
<feature type="compositionally biased region" description="Polar residues" evidence="1">
    <location>
        <begin position="35"/>
        <end position="60"/>
    </location>
</feature>
<sequence>MEAEGVHQEAGRGSHQEILPGIESGLEPVEDKSRTAVQDESQAAPNATQGGSSSPLQDPTATFLEGGLVRGGAMPVLLEAAARASRSDERLVILKAMENTALSLDTGISGRLARFVELGGVTIIRDWLAGPAEDVRCIRACLVVLRLLPLRRSDVLSLNLLTLAASRAEQLPELREEVEKLVRTWQISLKLKGTASLKRKREAEEAETLSEISHLGRVLQERPKPVPTERPRPSVKPELLDQHFEDPFA</sequence>